<proteinExistence type="inferred from homology"/>
<dbReference type="AlphaFoldDB" id="A0A7H8QSX2"/>
<evidence type="ECO:0000256" key="6">
    <source>
        <dbReference type="ARBA" id="ARBA00030737"/>
    </source>
</evidence>
<evidence type="ECO:0000256" key="3">
    <source>
        <dbReference type="ARBA" id="ARBA00013194"/>
    </source>
</evidence>
<accession>A0A7H8QSX2</accession>
<dbReference type="InterPro" id="IPR043323">
    <property type="entry name" value="PIN4"/>
</dbReference>
<dbReference type="GeneID" id="55991219"/>
<evidence type="ECO:0000256" key="1">
    <source>
        <dbReference type="ARBA" id="ARBA00000971"/>
    </source>
</evidence>
<dbReference type="GO" id="GO:0006364">
    <property type="term" value="P:rRNA processing"/>
    <property type="evidence" value="ECO:0007669"/>
    <property type="project" value="InterPro"/>
</dbReference>
<dbReference type="OrthoDB" id="1911748at2759"/>
<feature type="region of interest" description="Disordered" evidence="8">
    <location>
        <begin position="154"/>
        <end position="231"/>
    </location>
</feature>
<feature type="domain" description="PpiC" evidence="9">
    <location>
        <begin position="32"/>
        <end position="116"/>
    </location>
</feature>
<sequence>MAKKDAKGGKGKAKDTSDADDKGKGGKGLKAATSINVRHILCEKHSKKEEALEKLRNGSKFDEVARELSEDKARQGGSLGWKVRGSLHGDFEKVAYDLEPSTTASPNYAEVKTSFGMSSNMALLGPSLTSQARAAELNAANAARARIMSGELSDMSELPSAQPVSLGDFTIRSQTNNKGSKSWKPFPQEDRANEQASGTGEAFRRPHRPVDRYFPPNASPSPAYHQTQLRSPSLPYYGHGAASYQIPDYQYPMYQGMNYYQQMYPGQMGYYPMMPAMPTNYPMMRSPSPGKSLNRRRQNRSRNRFALHDMSPTKQQEKTMCSKLAEYEVDKKQGNEQQIKEYNLPYSGSDTPLKRIALECKELSHPKSEEDSHDLVQDTQQFQHQDPPSTPEQVICRPEQEISVKDQPQTPRHDQAPDSPQMDFLGSDNAEEKFYSPSQPLSQSPSSHLEFSPQSILHTNSPKLAAPPPKFSLADANISSERTSEEHHSLSKARDGNSSMTIARPGHIGPPSIGDDSREMRKFSLDDTEIHDESAELNSFLNGVPKTSSRPERDIFDLEDPFAPEPNDGVPSQPRSPSHQRDRSSVKPYAPLVNKYEKDIFASEESREKELANISTEATWKDFQQGPKRIRVPGSRLAQLFENILLTERKDVKGEISKRSRPPPGLDFSGFGPPAPWISSASHTGVYYERVLEAEDWFHQGNNLQDDLPPEFGQRLSHELDKVLNVNNEEAGAVQACDMFKRVMGNLYSYSRTYKSGKQTCKSLGFADLDPVSDSCCEPRYGGRRSFFDNDPCARQWRLQTTRFASDFMLSVQRQSTLTRDHSSSSDSLS</sequence>
<feature type="compositionally biased region" description="Basic and acidic residues" evidence="8">
    <location>
        <begin position="482"/>
        <end position="495"/>
    </location>
</feature>
<evidence type="ECO:0000256" key="4">
    <source>
        <dbReference type="ARBA" id="ARBA00023110"/>
    </source>
</evidence>
<feature type="region of interest" description="Disordered" evidence="8">
    <location>
        <begin position="1"/>
        <end position="30"/>
    </location>
</feature>
<feature type="compositionally biased region" description="Polar residues" evidence="8">
    <location>
        <begin position="377"/>
        <end position="387"/>
    </location>
</feature>
<feature type="compositionally biased region" description="Basic and acidic residues" evidence="8">
    <location>
        <begin position="202"/>
        <end position="211"/>
    </location>
</feature>
<dbReference type="InterPro" id="IPR046357">
    <property type="entry name" value="PPIase_dom_sf"/>
</dbReference>
<evidence type="ECO:0000256" key="5">
    <source>
        <dbReference type="ARBA" id="ARBA00023235"/>
    </source>
</evidence>
<dbReference type="GO" id="GO:0003677">
    <property type="term" value="F:DNA binding"/>
    <property type="evidence" value="ECO:0007669"/>
    <property type="project" value="InterPro"/>
</dbReference>
<gene>
    <name evidence="10" type="ORF">TRUGW13939_03716</name>
</gene>
<protein>
    <recommendedName>
        <fullName evidence="3">peptidylprolyl isomerase</fullName>
        <ecNumber evidence="3">5.2.1.8</ecNumber>
    </recommendedName>
    <alternativeName>
        <fullName evidence="6">Parvulin-14</fullName>
    </alternativeName>
</protein>
<evidence type="ECO:0000313" key="11">
    <source>
        <dbReference type="Proteomes" id="UP000509510"/>
    </source>
</evidence>
<reference evidence="11" key="1">
    <citation type="submission" date="2020-06" db="EMBL/GenBank/DDBJ databases">
        <title>A chromosome-scale genome assembly of Talaromyces rugulosus W13939.</title>
        <authorList>
            <person name="Wang B."/>
            <person name="Guo L."/>
            <person name="Ye K."/>
            <person name="Wang L."/>
        </authorList>
    </citation>
    <scope>NUCLEOTIDE SEQUENCE [LARGE SCALE GENOMIC DNA]</scope>
    <source>
        <strain evidence="11">W13939</strain>
    </source>
</reference>
<feature type="region of interest" description="Disordered" evidence="8">
    <location>
        <begin position="534"/>
        <end position="588"/>
    </location>
</feature>
<dbReference type="SUPFAM" id="SSF54534">
    <property type="entry name" value="FKBP-like"/>
    <property type="match status" value="1"/>
</dbReference>
<evidence type="ECO:0000313" key="10">
    <source>
        <dbReference type="EMBL" id="QKX56611.1"/>
    </source>
</evidence>
<feature type="compositionally biased region" description="Polar residues" evidence="8">
    <location>
        <begin position="536"/>
        <end position="548"/>
    </location>
</feature>
<name>A0A7H8QSX2_TALRU</name>
<evidence type="ECO:0000259" key="9">
    <source>
        <dbReference type="PROSITE" id="PS50198"/>
    </source>
</evidence>
<dbReference type="GO" id="GO:0003755">
    <property type="term" value="F:peptidyl-prolyl cis-trans isomerase activity"/>
    <property type="evidence" value="ECO:0007669"/>
    <property type="project" value="UniProtKB-KW"/>
</dbReference>
<feature type="compositionally biased region" description="Low complexity" evidence="8">
    <location>
        <begin position="436"/>
        <end position="447"/>
    </location>
</feature>
<comment type="similarity">
    <text evidence="2">Belongs to the PpiC/parvulin rotamase family. PIN4 subfamily.</text>
</comment>
<dbReference type="Proteomes" id="UP000509510">
    <property type="component" value="Chromosome II"/>
</dbReference>
<dbReference type="Pfam" id="PF13616">
    <property type="entry name" value="Rotamase_3"/>
    <property type="match status" value="1"/>
</dbReference>
<comment type="catalytic activity">
    <reaction evidence="1">
        <text>[protein]-peptidylproline (omega=180) = [protein]-peptidylproline (omega=0)</text>
        <dbReference type="Rhea" id="RHEA:16237"/>
        <dbReference type="Rhea" id="RHEA-COMP:10747"/>
        <dbReference type="Rhea" id="RHEA-COMP:10748"/>
        <dbReference type="ChEBI" id="CHEBI:83833"/>
        <dbReference type="ChEBI" id="CHEBI:83834"/>
        <dbReference type="EC" id="5.2.1.8"/>
    </reaction>
</comment>
<feature type="region of interest" description="Disordered" evidence="8">
    <location>
        <begin position="364"/>
        <end position="518"/>
    </location>
</feature>
<feature type="compositionally biased region" description="Polar residues" evidence="8">
    <location>
        <begin position="171"/>
        <end position="180"/>
    </location>
</feature>
<dbReference type="KEGG" id="trg:TRUGW13939_03716"/>
<evidence type="ECO:0000256" key="2">
    <source>
        <dbReference type="ARBA" id="ARBA00010242"/>
    </source>
</evidence>
<dbReference type="Gene3D" id="3.10.50.40">
    <property type="match status" value="1"/>
</dbReference>
<keyword evidence="5 7" id="KW-0413">Isomerase</keyword>
<dbReference type="PROSITE" id="PS50198">
    <property type="entry name" value="PPIC_PPIASE_2"/>
    <property type="match status" value="1"/>
</dbReference>
<dbReference type="InterPro" id="IPR000297">
    <property type="entry name" value="PPIase_PpiC"/>
</dbReference>
<feature type="compositionally biased region" description="Polar residues" evidence="8">
    <location>
        <begin position="452"/>
        <end position="462"/>
    </location>
</feature>
<dbReference type="PANTHER" id="PTHR45995">
    <property type="match status" value="1"/>
</dbReference>
<organism evidence="10 11">
    <name type="scientific">Talaromyces rugulosus</name>
    <name type="common">Penicillium rugulosum</name>
    <dbReference type="NCBI Taxonomy" id="121627"/>
    <lineage>
        <taxon>Eukaryota</taxon>
        <taxon>Fungi</taxon>
        <taxon>Dikarya</taxon>
        <taxon>Ascomycota</taxon>
        <taxon>Pezizomycotina</taxon>
        <taxon>Eurotiomycetes</taxon>
        <taxon>Eurotiomycetidae</taxon>
        <taxon>Eurotiales</taxon>
        <taxon>Trichocomaceae</taxon>
        <taxon>Talaromyces</taxon>
        <taxon>Talaromyces sect. Islandici</taxon>
    </lineage>
</organism>
<keyword evidence="11" id="KW-1185">Reference proteome</keyword>
<evidence type="ECO:0000256" key="7">
    <source>
        <dbReference type="PROSITE-ProRule" id="PRU00278"/>
    </source>
</evidence>
<dbReference type="RefSeq" id="XP_035342789.1">
    <property type="nucleotide sequence ID" value="XM_035486896.1"/>
</dbReference>
<evidence type="ECO:0000256" key="8">
    <source>
        <dbReference type="SAM" id="MobiDB-lite"/>
    </source>
</evidence>
<dbReference type="EC" id="5.2.1.8" evidence="3"/>
<feature type="compositionally biased region" description="Basic and acidic residues" evidence="8">
    <location>
        <begin position="364"/>
        <end position="376"/>
    </location>
</feature>
<keyword evidence="4 7" id="KW-0697">Rotamase</keyword>
<dbReference type="EMBL" id="CP055899">
    <property type="protein sequence ID" value="QKX56611.1"/>
    <property type="molecule type" value="Genomic_DNA"/>
</dbReference>
<feature type="compositionally biased region" description="Basic and acidic residues" evidence="8">
    <location>
        <begin position="1"/>
        <end position="24"/>
    </location>
</feature>